<reference evidence="1 2" key="1">
    <citation type="journal article" date="2022" name="Hortic Res">
        <title>A haplotype resolved chromosomal level avocado genome allows analysis of novel avocado genes.</title>
        <authorList>
            <person name="Nath O."/>
            <person name="Fletcher S.J."/>
            <person name="Hayward A."/>
            <person name="Shaw L.M."/>
            <person name="Masouleh A.K."/>
            <person name="Furtado A."/>
            <person name="Henry R.J."/>
            <person name="Mitter N."/>
        </authorList>
    </citation>
    <scope>NUCLEOTIDE SEQUENCE [LARGE SCALE GENOMIC DNA]</scope>
    <source>
        <strain evidence="2">cv. Hass</strain>
    </source>
</reference>
<proteinExistence type="predicted"/>
<keyword evidence="2" id="KW-1185">Reference proteome</keyword>
<name>A0ACC2KB74_PERAE</name>
<comment type="caution">
    <text evidence="1">The sequence shown here is derived from an EMBL/GenBank/DDBJ whole genome shotgun (WGS) entry which is preliminary data.</text>
</comment>
<gene>
    <name evidence="1" type="ORF">MRB53_014380</name>
</gene>
<sequence length="104" mass="11589">MPFGPSTPSLCPPPPRRRRPFPDPPPPPDSCLSWRSCLGRGAVWRGDGGLAQGWLGRTMKGSEMERDGFYTCVRRASGRDGGRDDDGGEMVVLRRETKERMKWG</sequence>
<dbReference type="Proteomes" id="UP001234297">
    <property type="component" value="Chromosome 4"/>
</dbReference>
<accession>A0ACC2KB74</accession>
<evidence type="ECO:0000313" key="2">
    <source>
        <dbReference type="Proteomes" id="UP001234297"/>
    </source>
</evidence>
<dbReference type="EMBL" id="CM056812">
    <property type="protein sequence ID" value="KAJ8618194.1"/>
    <property type="molecule type" value="Genomic_DNA"/>
</dbReference>
<evidence type="ECO:0000313" key="1">
    <source>
        <dbReference type="EMBL" id="KAJ8618194.1"/>
    </source>
</evidence>
<organism evidence="1 2">
    <name type="scientific">Persea americana</name>
    <name type="common">Avocado</name>
    <dbReference type="NCBI Taxonomy" id="3435"/>
    <lineage>
        <taxon>Eukaryota</taxon>
        <taxon>Viridiplantae</taxon>
        <taxon>Streptophyta</taxon>
        <taxon>Embryophyta</taxon>
        <taxon>Tracheophyta</taxon>
        <taxon>Spermatophyta</taxon>
        <taxon>Magnoliopsida</taxon>
        <taxon>Magnoliidae</taxon>
        <taxon>Laurales</taxon>
        <taxon>Lauraceae</taxon>
        <taxon>Persea</taxon>
    </lineage>
</organism>
<protein>
    <submittedName>
        <fullName evidence="1">Uncharacterized protein</fullName>
    </submittedName>
</protein>